<proteinExistence type="predicted"/>
<sequence length="116" mass="13383">MAEGQSVERAPAEPVGAGEVELEEWLQRSLLRINQEAQLHFHPEFLFRLWNTCMEHYHDALQLSFTYSKYRYLLLLHKAMFTHFQQGCSCVRGRHPPPLRPAGDRLPPPPPPPGLV</sequence>
<organism evidence="7 8">
    <name type="scientific">Simian immunodeficiency virus</name>
    <name type="common">SIV</name>
    <dbReference type="NCBI Taxonomy" id="11723"/>
    <lineage>
        <taxon>Viruses</taxon>
        <taxon>Riboviria</taxon>
        <taxon>Pararnavirae</taxon>
        <taxon>Artverviricota</taxon>
        <taxon>Revtraviricetes</taxon>
        <taxon>Ortervirales</taxon>
        <taxon>Retroviridae</taxon>
        <taxon>Orthoretrovirinae</taxon>
        <taxon>Lentivirus</taxon>
        <taxon>Lentivirus simimdef</taxon>
    </lineage>
</organism>
<keyword evidence="3" id="KW-1048">Host nucleus</keyword>
<organismHost>
    <name type="scientific">Pan troglodytes</name>
    <name type="common">Chimpanzee</name>
    <dbReference type="NCBI Taxonomy" id="9598"/>
</organismHost>
<dbReference type="Pfam" id="PF00522">
    <property type="entry name" value="VPR"/>
    <property type="match status" value="1"/>
</dbReference>
<dbReference type="InterPro" id="IPR000012">
    <property type="entry name" value="RetroV_VpR/X"/>
</dbReference>
<evidence type="ECO:0000256" key="4">
    <source>
        <dbReference type="ARBA" id="ARBA00022581"/>
    </source>
</evidence>
<dbReference type="GO" id="GO:0019058">
    <property type="term" value="P:viral life cycle"/>
    <property type="evidence" value="ECO:0007669"/>
    <property type="project" value="InterPro"/>
</dbReference>
<evidence type="ECO:0000256" key="3">
    <source>
        <dbReference type="ARBA" id="ARBA00022562"/>
    </source>
</evidence>
<dbReference type="Gene3D" id="1.20.5.4730">
    <property type="match status" value="1"/>
</dbReference>
<feature type="region of interest" description="Disordered" evidence="6">
    <location>
        <begin position="95"/>
        <end position="116"/>
    </location>
</feature>
<dbReference type="EMBL" id="KM378564">
    <property type="protein sequence ID" value="AJA39840.1"/>
    <property type="molecule type" value="Genomic_DNA"/>
</dbReference>
<keyword evidence="5" id="KW-0946">Virion</keyword>
<organismHost>
    <name type="scientific">Cercopithecidae</name>
    <name type="common">Old World monkeys</name>
    <dbReference type="NCBI Taxonomy" id="9527"/>
</organismHost>
<evidence type="ECO:0000256" key="1">
    <source>
        <dbReference type="ARBA" id="ARBA00004147"/>
    </source>
</evidence>
<keyword evidence="4" id="KW-0945">Host-virus interaction</keyword>
<feature type="compositionally biased region" description="Pro residues" evidence="6">
    <location>
        <begin position="98"/>
        <end position="116"/>
    </location>
</feature>
<evidence type="ECO:0000313" key="7">
    <source>
        <dbReference type="EMBL" id="AJA39840.1"/>
    </source>
</evidence>
<dbReference type="GO" id="GO:0044423">
    <property type="term" value="C:virion component"/>
    <property type="evidence" value="ECO:0007669"/>
    <property type="project" value="UniProtKB-KW"/>
</dbReference>
<accession>A0A0A7RQE3</accession>
<evidence type="ECO:0000256" key="6">
    <source>
        <dbReference type="SAM" id="MobiDB-lite"/>
    </source>
</evidence>
<evidence type="ECO:0000313" key="8">
    <source>
        <dbReference type="Proteomes" id="UP000258363"/>
    </source>
</evidence>
<gene>
    <name evidence="7" type="primary">vpx</name>
</gene>
<reference evidence="7 8" key="1">
    <citation type="journal article" date="2015" name="AIDS Res. Hum. Retroviruses">
        <title>Genetic Characterization of Near Full Length SIVdrl Genomes from Four Captive Drills (Mandrillus leucophaeus).</title>
        <authorList>
            <person name="Dietrich U."/>
            <person name="Landersz M."/>
            <person name="Stahl-Hennig C."/>
            <person name="Geiger C."/>
            <person name="Foley B.T."/>
        </authorList>
    </citation>
    <scope>NUCLEOTIDE SEQUENCE [LARGE SCALE GENOMIC DNA]</scope>
    <source>
        <strain evidence="7">D4</strain>
    </source>
</reference>
<dbReference type="GO" id="GO:0042025">
    <property type="term" value="C:host cell nucleus"/>
    <property type="evidence" value="ECO:0007669"/>
    <property type="project" value="UniProtKB-SubCell"/>
</dbReference>
<protein>
    <submittedName>
        <fullName evidence="7">Vpx protein</fullName>
    </submittedName>
</protein>
<comment type="subcellular location">
    <subcellularLocation>
        <location evidence="1">Host nucleus</location>
    </subcellularLocation>
    <subcellularLocation>
        <location evidence="2">Virion</location>
    </subcellularLocation>
</comment>
<evidence type="ECO:0000256" key="2">
    <source>
        <dbReference type="ARBA" id="ARBA00004328"/>
    </source>
</evidence>
<evidence type="ECO:0000256" key="5">
    <source>
        <dbReference type="ARBA" id="ARBA00022844"/>
    </source>
</evidence>
<dbReference type="InterPro" id="IPR053711">
    <property type="entry name" value="Lentiviral_Vpx_assoc_factor"/>
</dbReference>
<dbReference type="Proteomes" id="UP000258363">
    <property type="component" value="Segment"/>
</dbReference>
<name>A0A0A7RQE3_SIV</name>